<evidence type="ECO:0000313" key="4">
    <source>
        <dbReference type="Proteomes" id="UP000001357"/>
    </source>
</evidence>
<feature type="compositionally biased region" description="Basic and acidic residues" evidence="1">
    <location>
        <begin position="328"/>
        <end position="338"/>
    </location>
</feature>
<keyword evidence="2" id="KW-0732">Signal</keyword>
<proteinExistence type="predicted"/>
<evidence type="ECO:0000256" key="1">
    <source>
        <dbReference type="SAM" id="MobiDB-lite"/>
    </source>
</evidence>
<organism evidence="3 4">
    <name type="scientific">Monosiga brevicollis</name>
    <name type="common">Choanoflagellate</name>
    <dbReference type="NCBI Taxonomy" id="81824"/>
    <lineage>
        <taxon>Eukaryota</taxon>
        <taxon>Choanoflagellata</taxon>
        <taxon>Craspedida</taxon>
        <taxon>Salpingoecidae</taxon>
        <taxon>Monosiga</taxon>
    </lineage>
</organism>
<dbReference type="GeneID" id="5891635"/>
<dbReference type="InParanoid" id="A9V134"/>
<feature type="signal peptide" evidence="2">
    <location>
        <begin position="1"/>
        <end position="19"/>
    </location>
</feature>
<dbReference type="AlphaFoldDB" id="A9V134"/>
<evidence type="ECO:0000256" key="2">
    <source>
        <dbReference type="SAM" id="SignalP"/>
    </source>
</evidence>
<name>A9V134_MONBE</name>
<sequence>MGLLVVVLGILGVLEPCLAQLQPLQSQPEGTSRVPELPPQYSQHDDDPPPPFCISTLLPTTTKEARAGSQSPNRTLILGLAAVALVTLSAATLSSTLRKDNCQAHTTHQLGEQAGFSRSDTSFPGVTIMRWRTNMDNWMYTNAIQVAVPLFTWLSASMTLLDREVWGRQRIKAKFQPNTNQEEPGCWPALLAHAKTHGRGKAALAEAVQALALQKSIRTPEELASLQAQVTAAQQRLKNSAVDKQSSSRRLRSHSAASPSMPLATLPNHTRDKASSPSIERTQQPRGRGGSYLSKRRRSGGVGGPARPSASPRATAPQSGNDTTKAQGGDEHLPSHTREWRRRYMRAYRRRLGSSHEQLFTTVRTAELQQTTYRAVLAALRRDLAILQQVQSNAEHQ</sequence>
<dbReference type="KEGG" id="mbr:MONBRDRAFT_26004"/>
<keyword evidence="4" id="KW-1185">Reference proteome</keyword>
<feature type="region of interest" description="Disordered" evidence="1">
    <location>
        <begin position="25"/>
        <end position="49"/>
    </location>
</feature>
<dbReference type="EMBL" id="CH991553">
    <property type="protein sequence ID" value="EDQ88863.1"/>
    <property type="molecule type" value="Genomic_DNA"/>
</dbReference>
<feature type="compositionally biased region" description="Polar residues" evidence="1">
    <location>
        <begin position="275"/>
        <end position="285"/>
    </location>
</feature>
<feature type="compositionally biased region" description="Low complexity" evidence="1">
    <location>
        <begin position="305"/>
        <end position="317"/>
    </location>
</feature>
<dbReference type="Proteomes" id="UP000001357">
    <property type="component" value="Unassembled WGS sequence"/>
</dbReference>
<reference evidence="3 4" key="1">
    <citation type="journal article" date="2008" name="Nature">
        <title>The genome of the choanoflagellate Monosiga brevicollis and the origin of metazoans.</title>
        <authorList>
            <consortium name="JGI Sequencing"/>
            <person name="King N."/>
            <person name="Westbrook M.J."/>
            <person name="Young S.L."/>
            <person name="Kuo A."/>
            <person name="Abedin M."/>
            <person name="Chapman J."/>
            <person name="Fairclough S."/>
            <person name="Hellsten U."/>
            <person name="Isogai Y."/>
            <person name="Letunic I."/>
            <person name="Marr M."/>
            <person name="Pincus D."/>
            <person name="Putnam N."/>
            <person name="Rokas A."/>
            <person name="Wright K.J."/>
            <person name="Zuzow R."/>
            <person name="Dirks W."/>
            <person name="Good M."/>
            <person name="Goodstein D."/>
            <person name="Lemons D."/>
            <person name="Li W."/>
            <person name="Lyons J.B."/>
            <person name="Morris A."/>
            <person name="Nichols S."/>
            <person name="Richter D.J."/>
            <person name="Salamov A."/>
            <person name="Bork P."/>
            <person name="Lim W.A."/>
            <person name="Manning G."/>
            <person name="Miller W.T."/>
            <person name="McGinnis W."/>
            <person name="Shapiro H."/>
            <person name="Tjian R."/>
            <person name="Grigoriev I.V."/>
            <person name="Rokhsar D."/>
        </authorList>
    </citation>
    <scope>NUCLEOTIDE SEQUENCE [LARGE SCALE GENOMIC DNA]</scope>
    <source>
        <strain evidence="4">MX1 / ATCC 50154</strain>
    </source>
</reference>
<dbReference type="RefSeq" id="XP_001746476.1">
    <property type="nucleotide sequence ID" value="XM_001746424.1"/>
</dbReference>
<protein>
    <submittedName>
        <fullName evidence="3">Uncharacterized protein</fullName>
    </submittedName>
</protein>
<accession>A9V134</accession>
<gene>
    <name evidence="3" type="ORF">MONBRDRAFT_26004</name>
</gene>
<feature type="chain" id="PRO_5002745153" evidence="2">
    <location>
        <begin position="20"/>
        <end position="397"/>
    </location>
</feature>
<feature type="region of interest" description="Disordered" evidence="1">
    <location>
        <begin position="237"/>
        <end position="338"/>
    </location>
</feature>
<evidence type="ECO:0000313" key="3">
    <source>
        <dbReference type="EMBL" id="EDQ88863.1"/>
    </source>
</evidence>